<organism evidence="2 3">
    <name type="scientific">Pterulicium gracile</name>
    <dbReference type="NCBI Taxonomy" id="1884261"/>
    <lineage>
        <taxon>Eukaryota</taxon>
        <taxon>Fungi</taxon>
        <taxon>Dikarya</taxon>
        <taxon>Basidiomycota</taxon>
        <taxon>Agaricomycotina</taxon>
        <taxon>Agaricomycetes</taxon>
        <taxon>Agaricomycetidae</taxon>
        <taxon>Agaricales</taxon>
        <taxon>Pleurotineae</taxon>
        <taxon>Pterulaceae</taxon>
        <taxon>Pterulicium</taxon>
    </lineage>
</organism>
<feature type="region of interest" description="Disordered" evidence="1">
    <location>
        <begin position="527"/>
        <end position="551"/>
    </location>
</feature>
<sequence>MLLCSSSTLQAASDTRSLTIRCKTTLIMGDSSTPLVKLKKLLPSTLEVHPPSTGNLAFILSESIDGDKISREQLIHSPATLYFRRFLGSVSSEMGFSFLSPLFTDEGQDDTVNLSTTLSNFRATSSYPVFLRLQSIELKAIRFAPRKVDFFFLRPCSSASLIIPPPRRYPLVFGPMREKITRDNQNLSIIAQSLQRIVRRSHDEEFQEDCERHIAIIERNHRRSVSECKQVVVSLLPEENQQTHTEELPELSQEESVCLALNMLFVNNVRPPALKMGPARDILQDDAQRPRDDEDALNIVGSDVDAVEESMLWDEDGAQVLWDEDDHNHSGVSASQDVISWDEEALDDWFDGDRELEELGWDEHVHATAGSDHGCVSPFDELLWDRRGSLSPIPASTDASQDSPQCRVSQEPSPHLPSKRHSIFRAANLDDDSELVGANHCESAESNLELPNRPGLSPTPTISSQDSPQPNASFRIRPSLRVPTRSRSMYQTTEPLDDDAEFNLQKFDFDFATRRMAENFFDSSQHKAATSDKVYSESPAPRVPTRSHSGLKNGTELDLDVDVFVAGKDFHRIHGSQHDIDVEILAPSSSHSVYRPSCSSPFTGLDDYYTGLDLDDDAAENGFDPSQASQHTDLSVLSGSPAPRVPTRSHSIHRASCSSILTSLDDDAGLNDDVRESACQHAEGQSRHESGSELHEDDFWFEEDASSPVEAQPSVNPALPIHLDSDDSVTVMDTTLEDDDDDKAMLIHEVEEEEEDVCFAAPHAQFELFTPLEKKLTFKYAGFVDDSALLLGDRESEVLDF</sequence>
<dbReference type="STRING" id="1884261.A0A5C3QX59"/>
<keyword evidence="3" id="KW-1185">Reference proteome</keyword>
<feature type="region of interest" description="Disordered" evidence="1">
    <location>
        <begin position="616"/>
        <end position="652"/>
    </location>
</feature>
<accession>A0A5C3QX59</accession>
<proteinExistence type="predicted"/>
<feature type="region of interest" description="Disordered" evidence="1">
    <location>
        <begin position="445"/>
        <end position="476"/>
    </location>
</feature>
<protein>
    <submittedName>
        <fullName evidence="2">Uncharacterized protein</fullName>
    </submittedName>
</protein>
<feature type="compositionally biased region" description="Polar residues" evidence="1">
    <location>
        <begin position="624"/>
        <end position="638"/>
    </location>
</feature>
<feature type="compositionally biased region" description="Polar residues" evidence="1">
    <location>
        <begin position="397"/>
        <end position="412"/>
    </location>
</feature>
<evidence type="ECO:0000313" key="3">
    <source>
        <dbReference type="Proteomes" id="UP000305067"/>
    </source>
</evidence>
<dbReference type="EMBL" id="ML178821">
    <property type="protein sequence ID" value="TFL02954.1"/>
    <property type="molecule type" value="Genomic_DNA"/>
</dbReference>
<dbReference type="AlphaFoldDB" id="A0A5C3QX59"/>
<evidence type="ECO:0000313" key="2">
    <source>
        <dbReference type="EMBL" id="TFL02954.1"/>
    </source>
</evidence>
<dbReference type="Proteomes" id="UP000305067">
    <property type="component" value="Unassembled WGS sequence"/>
</dbReference>
<reference evidence="2 3" key="1">
    <citation type="journal article" date="2019" name="Nat. Ecol. Evol.">
        <title>Megaphylogeny resolves global patterns of mushroom evolution.</title>
        <authorList>
            <person name="Varga T."/>
            <person name="Krizsan K."/>
            <person name="Foldi C."/>
            <person name="Dima B."/>
            <person name="Sanchez-Garcia M."/>
            <person name="Sanchez-Ramirez S."/>
            <person name="Szollosi G.J."/>
            <person name="Szarkandi J.G."/>
            <person name="Papp V."/>
            <person name="Albert L."/>
            <person name="Andreopoulos W."/>
            <person name="Angelini C."/>
            <person name="Antonin V."/>
            <person name="Barry K.W."/>
            <person name="Bougher N.L."/>
            <person name="Buchanan P."/>
            <person name="Buyck B."/>
            <person name="Bense V."/>
            <person name="Catcheside P."/>
            <person name="Chovatia M."/>
            <person name="Cooper J."/>
            <person name="Damon W."/>
            <person name="Desjardin D."/>
            <person name="Finy P."/>
            <person name="Geml J."/>
            <person name="Haridas S."/>
            <person name="Hughes K."/>
            <person name="Justo A."/>
            <person name="Karasinski D."/>
            <person name="Kautmanova I."/>
            <person name="Kiss B."/>
            <person name="Kocsube S."/>
            <person name="Kotiranta H."/>
            <person name="LaButti K.M."/>
            <person name="Lechner B.E."/>
            <person name="Liimatainen K."/>
            <person name="Lipzen A."/>
            <person name="Lukacs Z."/>
            <person name="Mihaltcheva S."/>
            <person name="Morgado L.N."/>
            <person name="Niskanen T."/>
            <person name="Noordeloos M.E."/>
            <person name="Ohm R.A."/>
            <person name="Ortiz-Santana B."/>
            <person name="Ovrebo C."/>
            <person name="Racz N."/>
            <person name="Riley R."/>
            <person name="Savchenko A."/>
            <person name="Shiryaev A."/>
            <person name="Soop K."/>
            <person name="Spirin V."/>
            <person name="Szebenyi C."/>
            <person name="Tomsovsky M."/>
            <person name="Tulloss R.E."/>
            <person name="Uehling J."/>
            <person name="Grigoriev I.V."/>
            <person name="Vagvolgyi C."/>
            <person name="Papp T."/>
            <person name="Martin F.M."/>
            <person name="Miettinen O."/>
            <person name="Hibbett D.S."/>
            <person name="Nagy L.G."/>
        </authorList>
    </citation>
    <scope>NUCLEOTIDE SEQUENCE [LARGE SCALE GENOMIC DNA]</scope>
    <source>
        <strain evidence="2 3">CBS 309.79</strain>
    </source>
</reference>
<dbReference type="OrthoDB" id="3141012at2759"/>
<feature type="compositionally biased region" description="Polar residues" evidence="1">
    <location>
        <begin position="458"/>
        <end position="472"/>
    </location>
</feature>
<name>A0A5C3QX59_9AGAR</name>
<gene>
    <name evidence="2" type="ORF">BDV98DRAFT_603303</name>
</gene>
<evidence type="ECO:0000256" key="1">
    <source>
        <dbReference type="SAM" id="MobiDB-lite"/>
    </source>
</evidence>
<feature type="region of interest" description="Disordered" evidence="1">
    <location>
        <begin position="390"/>
        <end position="419"/>
    </location>
</feature>